<dbReference type="EMBL" id="CP046234">
    <property type="protein sequence ID" value="WFD46085.1"/>
    <property type="molecule type" value="Genomic_DNA"/>
</dbReference>
<protein>
    <recommendedName>
        <fullName evidence="3">Aprataxin-like protein</fullName>
    </recommendedName>
</protein>
<proteinExistence type="predicted"/>
<accession>A0ABY8ENS4</accession>
<organism evidence="1 2">
    <name type="scientific">Malassezia furfur</name>
    <name type="common">Pityriasis versicolor infection agent</name>
    <name type="synonym">Pityrosporum furfur</name>
    <dbReference type="NCBI Taxonomy" id="55194"/>
    <lineage>
        <taxon>Eukaryota</taxon>
        <taxon>Fungi</taxon>
        <taxon>Dikarya</taxon>
        <taxon>Basidiomycota</taxon>
        <taxon>Ustilaginomycotina</taxon>
        <taxon>Malasseziomycetes</taxon>
        <taxon>Malasseziales</taxon>
        <taxon>Malasseziaceae</taxon>
        <taxon>Malassezia</taxon>
    </lineage>
</organism>
<dbReference type="Gene3D" id="3.30.428.10">
    <property type="entry name" value="HIT-like"/>
    <property type="match status" value="1"/>
</dbReference>
<reference evidence="1 2" key="1">
    <citation type="journal article" date="2020" name="Elife">
        <title>Loss of centromere function drives karyotype evolution in closely related Malassezia species.</title>
        <authorList>
            <person name="Sankaranarayanan S.R."/>
            <person name="Ianiri G."/>
            <person name="Coelho M.A."/>
            <person name="Reza M.H."/>
            <person name="Thimmappa B.C."/>
            <person name="Ganguly P."/>
            <person name="Vadnala R.N."/>
            <person name="Sun S."/>
            <person name="Siddharthan R."/>
            <person name="Tellgren-Roth C."/>
            <person name="Dawson T.L."/>
            <person name="Heitman J."/>
            <person name="Sanyal K."/>
        </authorList>
    </citation>
    <scope>NUCLEOTIDE SEQUENCE [LARGE SCALE GENOMIC DNA]</scope>
    <source>
        <strain evidence="1">CBS14141</strain>
    </source>
</reference>
<sequence>MMARAQGHLQLARHTRPWTLGAGAWSQALKQIARTEESALPEQVLIDADEHTYTIYDGYPKAQFHFLVLPRLPFYCDEVLENGKRKRIQIPTRELDSISSVLASRHASFILECLQRASDRLVARIRKGMRQLVIPPEHPQDCDYAQDGEAAQGVEWDIRCGFHSIPSMRHVHLHVVSGELVSERMKHKKHYLSFHPRAGYWLPLSEAQRMASEGLLRKPPQRTPA</sequence>
<evidence type="ECO:0000313" key="1">
    <source>
        <dbReference type="EMBL" id="WFD46085.1"/>
    </source>
</evidence>
<dbReference type="PANTHER" id="PTHR12486:SF4">
    <property type="entry name" value="APRATAXIN"/>
    <property type="match status" value="1"/>
</dbReference>
<dbReference type="InterPro" id="IPR019808">
    <property type="entry name" value="Histidine_triad_CS"/>
</dbReference>
<evidence type="ECO:0008006" key="3">
    <source>
        <dbReference type="Google" id="ProtNLM"/>
    </source>
</evidence>
<dbReference type="Proteomes" id="UP000818624">
    <property type="component" value="Chromosome 1"/>
</dbReference>
<dbReference type="SUPFAM" id="SSF54197">
    <property type="entry name" value="HIT-like"/>
    <property type="match status" value="1"/>
</dbReference>
<evidence type="ECO:0000313" key="2">
    <source>
        <dbReference type="Proteomes" id="UP000818624"/>
    </source>
</evidence>
<name>A0ABY8ENS4_MALFU</name>
<gene>
    <name evidence="1" type="ORF">GLX27_000714</name>
</gene>
<dbReference type="PANTHER" id="PTHR12486">
    <property type="entry name" value="APRATAXIN-RELATED"/>
    <property type="match status" value="1"/>
</dbReference>
<dbReference type="Pfam" id="PF11969">
    <property type="entry name" value="DcpS_C"/>
    <property type="match status" value="1"/>
</dbReference>
<keyword evidence="2" id="KW-1185">Reference proteome</keyword>
<dbReference type="PROSITE" id="PS00892">
    <property type="entry name" value="HIT_1"/>
    <property type="match status" value="1"/>
</dbReference>
<dbReference type="InterPro" id="IPR036265">
    <property type="entry name" value="HIT-like_sf"/>
</dbReference>